<reference evidence="7 8" key="1">
    <citation type="submission" date="2019-08" db="EMBL/GenBank/DDBJ databases">
        <title>A chromosome-level genome assembly, high-density linkage maps, and genome scans reveal the genomic architecture of hybrid incompatibilities underlying speciation via character displacement in darters (Percidae: Etheostominae).</title>
        <authorList>
            <person name="Moran R.L."/>
            <person name="Catchen J.M."/>
            <person name="Fuller R.C."/>
        </authorList>
    </citation>
    <scope>NUCLEOTIDE SEQUENCE [LARGE SCALE GENOMIC DNA]</scope>
    <source>
        <strain evidence="7">EspeVRDwgs_2016</strain>
        <tissue evidence="7">Muscle</tissue>
    </source>
</reference>
<evidence type="ECO:0000313" key="7">
    <source>
        <dbReference type="EMBL" id="KAA8588412.1"/>
    </source>
</evidence>
<evidence type="ECO:0000313" key="8">
    <source>
        <dbReference type="Proteomes" id="UP000327493"/>
    </source>
</evidence>
<keyword evidence="2" id="KW-0963">Cytoplasm</keyword>
<keyword evidence="3" id="KW-0677">Repeat</keyword>
<dbReference type="PROSITE" id="PS51336">
    <property type="entry name" value="DM10"/>
    <property type="match status" value="2"/>
</dbReference>
<evidence type="ECO:0000256" key="5">
    <source>
        <dbReference type="ARBA" id="ARBA00023273"/>
    </source>
</evidence>
<dbReference type="InterPro" id="IPR006602">
    <property type="entry name" value="DM10_dom"/>
</dbReference>
<protein>
    <recommendedName>
        <fullName evidence="6">DM10 domain-containing protein</fullName>
    </recommendedName>
</protein>
<dbReference type="FunFam" id="2.30.29.170:FF:000004">
    <property type="entry name" value="EF-hand domain containing 2"/>
    <property type="match status" value="1"/>
</dbReference>
<dbReference type="EMBL" id="VOFY01000011">
    <property type="protein sequence ID" value="KAA8588412.1"/>
    <property type="molecule type" value="Genomic_DNA"/>
</dbReference>
<dbReference type="GO" id="GO:0010975">
    <property type="term" value="P:regulation of neuron projection development"/>
    <property type="evidence" value="ECO:0007669"/>
    <property type="project" value="TreeGrafter"/>
</dbReference>
<feature type="domain" description="DM10" evidence="6">
    <location>
        <begin position="68"/>
        <end position="164"/>
    </location>
</feature>
<dbReference type="GO" id="GO:0005874">
    <property type="term" value="C:microtubule"/>
    <property type="evidence" value="ECO:0007669"/>
    <property type="project" value="TreeGrafter"/>
</dbReference>
<name>A0A5J5D151_9PERO</name>
<dbReference type="AlphaFoldDB" id="A0A5J5D151"/>
<dbReference type="PANTHER" id="PTHR12086:SF11">
    <property type="entry name" value="EF-HAND DOMAIN-CONTAINING FAMILY MEMBER C2"/>
    <property type="match status" value="1"/>
</dbReference>
<dbReference type="InterPro" id="IPR040193">
    <property type="entry name" value="EFHC1/EFHC2/EFHB"/>
</dbReference>
<evidence type="ECO:0000256" key="1">
    <source>
        <dbReference type="ARBA" id="ARBA00004430"/>
    </source>
</evidence>
<organism evidence="7 8">
    <name type="scientific">Etheostoma spectabile</name>
    <name type="common">orangethroat darter</name>
    <dbReference type="NCBI Taxonomy" id="54343"/>
    <lineage>
        <taxon>Eukaryota</taxon>
        <taxon>Metazoa</taxon>
        <taxon>Chordata</taxon>
        <taxon>Craniata</taxon>
        <taxon>Vertebrata</taxon>
        <taxon>Euteleostomi</taxon>
        <taxon>Actinopterygii</taxon>
        <taxon>Neopterygii</taxon>
        <taxon>Teleostei</taxon>
        <taxon>Neoteleostei</taxon>
        <taxon>Acanthomorphata</taxon>
        <taxon>Eupercaria</taxon>
        <taxon>Perciformes</taxon>
        <taxon>Percoidei</taxon>
        <taxon>Percidae</taxon>
        <taxon>Etheostomatinae</taxon>
        <taxon>Etheostoma</taxon>
    </lineage>
</organism>
<dbReference type="GO" id="GO:0005930">
    <property type="term" value="C:axoneme"/>
    <property type="evidence" value="ECO:0007669"/>
    <property type="project" value="UniProtKB-SubCell"/>
</dbReference>
<dbReference type="FunFam" id="2.30.29.170:FF:000001">
    <property type="entry name" value="EF-hand domain containing 1"/>
    <property type="match status" value="1"/>
</dbReference>
<comment type="subcellular location">
    <subcellularLocation>
        <location evidence="1">Cytoplasm</location>
        <location evidence="1">Cytoskeleton</location>
        <location evidence="1">Cilium axoneme</location>
    </subcellularLocation>
</comment>
<dbReference type="Gene3D" id="2.30.29.170">
    <property type="match status" value="2"/>
</dbReference>
<dbReference type="SMART" id="SM00676">
    <property type="entry name" value="DM10"/>
    <property type="match status" value="2"/>
</dbReference>
<dbReference type="Pfam" id="PF06565">
    <property type="entry name" value="DM10_dom"/>
    <property type="match status" value="2"/>
</dbReference>
<comment type="caution">
    <text evidence="7">The sequence shown here is derived from an EMBL/GenBank/DDBJ whole genome shotgun (WGS) entry which is preliminary data.</text>
</comment>
<dbReference type="Proteomes" id="UP000327493">
    <property type="component" value="Chromosome 11"/>
</dbReference>
<proteinExistence type="predicted"/>
<sequence length="417" mass="47450">MALPFLPGNSPNKQLGKEKFHKSQHFDYSNGIPMLVSCEKPGIGGEPLDGQKIKPKYSVYPKGQGGALPSWLAFDKQTYRIRKFNIYFYLEDDTIQVVEPEYKNSGIPQGTFIRRQRVPLPPPNDDQFYNIFHFNLDKQIVLYSRTFTVTNCDTFTKNFFSKLGIRLNNPATIPADPYSTLREQIEKSMTPLRPYERRDTLKQFLDHEGVVLRFKCFWDDSESMFGDLRELVLRYFLADDTIEILEIIPPNSGRDTAAKFLRRSKLPKHSVRMKQPGQLTDRTVLNVFDSSKQGKRYILDSLKTGAVTEDFYKDCDLTVGRGVSVWGRRLIIADCDDFTKDYYRSKYGIGARFISHSSKARGAPSDGGSRLTLRSQRGLHPGAVQSSPCPKAPKARAPLQRLWLRGGLTEFLPGPAA</sequence>
<evidence type="ECO:0000259" key="6">
    <source>
        <dbReference type="PROSITE" id="PS51336"/>
    </source>
</evidence>
<accession>A0A5J5D151</accession>
<keyword evidence="8" id="KW-1185">Reference proteome</keyword>
<keyword evidence="5" id="KW-0966">Cell projection</keyword>
<dbReference type="PANTHER" id="PTHR12086">
    <property type="entry name" value="EF-HAND DOMAIN C-TERMINAL CONTAINING PROTEIN"/>
    <property type="match status" value="1"/>
</dbReference>
<evidence type="ECO:0000256" key="2">
    <source>
        <dbReference type="ARBA" id="ARBA00022490"/>
    </source>
</evidence>
<keyword evidence="4" id="KW-0206">Cytoskeleton</keyword>
<gene>
    <name evidence="7" type="ORF">FQN60_001606</name>
</gene>
<evidence type="ECO:0000256" key="4">
    <source>
        <dbReference type="ARBA" id="ARBA00023212"/>
    </source>
</evidence>
<evidence type="ECO:0000256" key="3">
    <source>
        <dbReference type="ARBA" id="ARBA00022737"/>
    </source>
</evidence>
<feature type="domain" description="DM10" evidence="6">
    <location>
        <begin position="208"/>
        <end position="347"/>
    </location>
</feature>